<keyword evidence="2" id="KW-1185">Reference proteome</keyword>
<accession>A0A9X2ELC9</accession>
<dbReference type="EMBL" id="JALBWM010000005">
    <property type="protein sequence ID" value="MCO1333155.1"/>
    <property type="molecule type" value="Genomic_DNA"/>
</dbReference>
<evidence type="ECO:0000313" key="2">
    <source>
        <dbReference type="Proteomes" id="UP001139028"/>
    </source>
</evidence>
<proteinExistence type="predicted"/>
<organism evidence="1 2">
    <name type="scientific">Microbulbifer okhotskensis</name>
    <dbReference type="NCBI Taxonomy" id="2926617"/>
    <lineage>
        <taxon>Bacteria</taxon>
        <taxon>Pseudomonadati</taxon>
        <taxon>Pseudomonadota</taxon>
        <taxon>Gammaproteobacteria</taxon>
        <taxon>Cellvibrionales</taxon>
        <taxon>Microbulbiferaceae</taxon>
        <taxon>Microbulbifer</taxon>
    </lineage>
</organism>
<reference evidence="1" key="1">
    <citation type="journal article" date="2022" name="Arch. Microbiol.">
        <title>Microbulbifer okhotskensis sp. nov., isolated from a deep bottom sediment of the Okhotsk Sea.</title>
        <authorList>
            <person name="Romanenko L."/>
            <person name="Kurilenko V."/>
            <person name="Otstavnykh N."/>
            <person name="Velansky P."/>
            <person name="Isaeva M."/>
            <person name="Mikhailov V."/>
        </authorList>
    </citation>
    <scope>NUCLEOTIDE SEQUENCE</scope>
    <source>
        <strain evidence="1">OS29</strain>
    </source>
</reference>
<dbReference type="RefSeq" id="WP_252464324.1">
    <property type="nucleotide sequence ID" value="NZ_JALBWM010000005.1"/>
</dbReference>
<comment type="caution">
    <text evidence="1">The sequence shown here is derived from an EMBL/GenBank/DDBJ whole genome shotgun (WGS) entry which is preliminary data.</text>
</comment>
<dbReference type="Proteomes" id="UP001139028">
    <property type="component" value="Unassembled WGS sequence"/>
</dbReference>
<name>A0A9X2ELC9_9GAMM</name>
<evidence type="ECO:0000313" key="1">
    <source>
        <dbReference type="EMBL" id="MCO1333155.1"/>
    </source>
</evidence>
<gene>
    <name evidence="1" type="ORF">MO867_02260</name>
</gene>
<dbReference type="AlphaFoldDB" id="A0A9X2ELC9"/>
<protein>
    <submittedName>
        <fullName evidence="1">Uncharacterized protein</fullName>
    </submittedName>
</protein>
<sequence>MTEVALKAVESVIHTRECVRAYSTLFKQGWVALSDKRFSERQAEQIKKSLTGLAAPLALQNAAANKNAEPDKNNSTSFSLTQTLLAARSRLINPSLMSATQEQSKPADGEWLLALLALDEQWRNPWLNLMAARCREAGAMSDTDVLVKLVSELGEAAQWVTPILQTANDLKTSPSPLAELERELIGHSLDENAAIPSLVRILREAFLLVQLQQQNLNSIEPIKTIDGSSKAFSDNWCAGRLLALPSMASEPSTLKACSENTPQLILQSLPKSPDAHAGVDTGNSVETTFDYLNRQPWAMLLSLVIFTQDAWAAEQRGGLLLECQAGQNAYAPNAIQVLVQGSEGDEVAIGSLADMLLALFDDIGMGFYPYTPDALDLSQQLSPLMGELLNRQLWQYRDGSSGRLGYYQIHPTFSDACYSLPLSPLFGRKSKALQHSIKTCALQLREAKLLLAASATKNTKTHSELNTINTGAAHGF</sequence>